<keyword evidence="1" id="KW-0805">Transcription regulation</keyword>
<gene>
    <name evidence="6" type="ORF">SAMN05920897_11583</name>
</gene>
<feature type="transmembrane region" description="Helical" evidence="4">
    <location>
        <begin position="142"/>
        <end position="162"/>
    </location>
</feature>
<feature type="domain" description="HTH araC/xylS-type" evidence="5">
    <location>
        <begin position="274"/>
        <end position="377"/>
    </location>
</feature>
<sequence>MPLLVVVALMGAFQGLLLLLLVGVRYRSRENLPFGIFLLGFSLRLGTIPAWTPATLLEHPWVFAIVGPVPLLYGFLVWWYVRELILPEGEGVPGRWWLHGLPWFLETLLLTGFLVSLSPGEYQEFVARLFSPQVPLWMPLRHAGKILLGGVYGILSVRLVFFQTGRDRASSEKMSPVMRRRIVWARCVVVAPILSMGAFLITAFVFPGESSAGQNLASPFIIPAAVMMGSVYGFSLFLLIAPDVLSLTGAKERTGRAPRDGACPDQDDAREIGEKLREVLEQGIYRDTSLTLDRLARCLNVQPRILSAVIHERYSENYTQLIHRYRLNEFIARVQEGGLQGRTILSLAIESGFPSKSTFNRVFKERFGTSPSVYLSESERHRTGL</sequence>
<feature type="transmembrane region" description="Helical" evidence="4">
    <location>
        <begin position="36"/>
        <end position="54"/>
    </location>
</feature>
<dbReference type="InterPro" id="IPR018060">
    <property type="entry name" value="HTH_AraC"/>
</dbReference>
<feature type="transmembrane region" description="Helical" evidence="4">
    <location>
        <begin position="101"/>
        <end position="122"/>
    </location>
</feature>
<keyword evidence="4" id="KW-0472">Membrane</keyword>
<dbReference type="Pfam" id="PF12833">
    <property type="entry name" value="HTH_18"/>
    <property type="match status" value="1"/>
</dbReference>
<feature type="transmembrane region" description="Helical" evidence="4">
    <location>
        <begin position="220"/>
        <end position="241"/>
    </location>
</feature>
<evidence type="ECO:0000256" key="2">
    <source>
        <dbReference type="ARBA" id="ARBA00023125"/>
    </source>
</evidence>
<protein>
    <submittedName>
        <fullName evidence="6">AraC-type DNA-binding protein</fullName>
    </submittedName>
</protein>
<dbReference type="RefSeq" id="WP_076489475.1">
    <property type="nucleotide sequence ID" value="NZ_FTMS01000015.1"/>
</dbReference>
<dbReference type="OrthoDB" id="9799319at2"/>
<evidence type="ECO:0000313" key="6">
    <source>
        <dbReference type="EMBL" id="SIQ81233.1"/>
    </source>
</evidence>
<evidence type="ECO:0000313" key="7">
    <source>
        <dbReference type="Proteomes" id="UP000186400"/>
    </source>
</evidence>
<dbReference type="PANTHER" id="PTHR43280">
    <property type="entry name" value="ARAC-FAMILY TRANSCRIPTIONAL REGULATOR"/>
    <property type="match status" value="1"/>
</dbReference>
<evidence type="ECO:0000256" key="1">
    <source>
        <dbReference type="ARBA" id="ARBA00023015"/>
    </source>
</evidence>
<dbReference type="Proteomes" id="UP000186400">
    <property type="component" value="Unassembled WGS sequence"/>
</dbReference>
<dbReference type="STRING" id="159291.SAMN05920897_11583"/>
<keyword evidence="4" id="KW-1133">Transmembrane helix</keyword>
<name>A0A1N6VTP9_9SPIO</name>
<keyword evidence="3" id="KW-0804">Transcription</keyword>
<evidence type="ECO:0000256" key="4">
    <source>
        <dbReference type="SAM" id="Phobius"/>
    </source>
</evidence>
<dbReference type="PROSITE" id="PS01124">
    <property type="entry name" value="HTH_ARAC_FAMILY_2"/>
    <property type="match status" value="1"/>
</dbReference>
<dbReference type="SMART" id="SM00342">
    <property type="entry name" value="HTH_ARAC"/>
    <property type="match status" value="1"/>
</dbReference>
<keyword evidence="2 6" id="KW-0238">DNA-binding</keyword>
<feature type="transmembrane region" description="Helical" evidence="4">
    <location>
        <begin position="183"/>
        <end position="208"/>
    </location>
</feature>
<dbReference type="Gene3D" id="1.10.10.60">
    <property type="entry name" value="Homeodomain-like"/>
    <property type="match status" value="1"/>
</dbReference>
<dbReference type="PRINTS" id="PR00032">
    <property type="entry name" value="HTHARAC"/>
</dbReference>
<accession>A0A1N6VTP9</accession>
<dbReference type="InterPro" id="IPR020449">
    <property type="entry name" value="Tscrpt_reg_AraC-type_HTH"/>
</dbReference>
<dbReference type="GO" id="GO:0003700">
    <property type="term" value="F:DNA-binding transcription factor activity"/>
    <property type="evidence" value="ECO:0007669"/>
    <property type="project" value="InterPro"/>
</dbReference>
<dbReference type="SUPFAM" id="SSF46689">
    <property type="entry name" value="Homeodomain-like"/>
    <property type="match status" value="1"/>
</dbReference>
<evidence type="ECO:0000259" key="5">
    <source>
        <dbReference type="PROSITE" id="PS01124"/>
    </source>
</evidence>
<dbReference type="EMBL" id="FTMS01000015">
    <property type="protein sequence ID" value="SIQ81233.1"/>
    <property type="molecule type" value="Genomic_DNA"/>
</dbReference>
<dbReference type="InterPro" id="IPR009057">
    <property type="entry name" value="Homeodomain-like_sf"/>
</dbReference>
<proteinExistence type="predicted"/>
<reference evidence="6 7" key="1">
    <citation type="submission" date="2017-01" db="EMBL/GenBank/DDBJ databases">
        <authorList>
            <person name="Mah S.A."/>
            <person name="Swanson W.J."/>
            <person name="Moy G.W."/>
            <person name="Vacquier V.D."/>
        </authorList>
    </citation>
    <scope>NUCLEOTIDE SEQUENCE [LARGE SCALE GENOMIC DNA]</scope>
    <source>
        <strain evidence="6 7">ASpG1</strain>
    </source>
</reference>
<dbReference type="AlphaFoldDB" id="A0A1N6VTP9"/>
<keyword evidence="7" id="KW-1185">Reference proteome</keyword>
<feature type="transmembrane region" description="Helical" evidence="4">
    <location>
        <begin position="60"/>
        <end position="81"/>
    </location>
</feature>
<dbReference type="GO" id="GO:0043565">
    <property type="term" value="F:sequence-specific DNA binding"/>
    <property type="evidence" value="ECO:0007669"/>
    <property type="project" value="InterPro"/>
</dbReference>
<organism evidence="6 7">
    <name type="scientific">Alkalispirochaeta americana</name>
    <dbReference type="NCBI Taxonomy" id="159291"/>
    <lineage>
        <taxon>Bacteria</taxon>
        <taxon>Pseudomonadati</taxon>
        <taxon>Spirochaetota</taxon>
        <taxon>Spirochaetia</taxon>
        <taxon>Spirochaetales</taxon>
        <taxon>Spirochaetaceae</taxon>
        <taxon>Alkalispirochaeta</taxon>
    </lineage>
</organism>
<evidence type="ECO:0000256" key="3">
    <source>
        <dbReference type="ARBA" id="ARBA00023163"/>
    </source>
</evidence>
<feature type="transmembrane region" description="Helical" evidence="4">
    <location>
        <begin position="6"/>
        <end position="24"/>
    </location>
</feature>
<dbReference type="PANTHER" id="PTHR43280:SF29">
    <property type="entry name" value="ARAC-FAMILY TRANSCRIPTIONAL REGULATOR"/>
    <property type="match status" value="1"/>
</dbReference>
<keyword evidence="4" id="KW-0812">Transmembrane</keyword>